<dbReference type="STRING" id="46914.JP75_09270"/>
<protein>
    <submittedName>
        <fullName evidence="1">Uncharacterized protein</fullName>
    </submittedName>
</protein>
<dbReference type="Proteomes" id="UP000028981">
    <property type="component" value="Unassembled WGS sequence"/>
</dbReference>
<keyword evidence="2" id="KW-1185">Reference proteome</keyword>
<dbReference type="AlphaFoldDB" id="A0A087M490"/>
<reference evidence="1 2" key="1">
    <citation type="submission" date="2014-08" db="EMBL/GenBank/DDBJ databases">
        <authorList>
            <person name="Hassan Y.I."/>
            <person name="Lepp D."/>
            <person name="Zhou T."/>
        </authorList>
    </citation>
    <scope>NUCLEOTIDE SEQUENCE [LARGE SCALE GENOMIC DNA]</scope>
    <source>
        <strain evidence="1 2">IFO13584</strain>
    </source>
</reference>
<organism evidence="1 2">
    <name type="scientific">Devosia riboflavina</name>
    <dbReference type="NCBI Taxonomy" id="46914"/>
    <lineage>
        <taxon>Bacteria</taxon>
        <taxon>Pseudomonadati</taxon>
        <taxon>Pseudomonadota</taxon>
        <taxon>Alphaproteobacteria</taxon>
        <taxon>Hyphomicrobiales</taxon>
        <taxon>Devosiaceae</taxon>
        <taxon>Devosia</taxon>
    </lineage>
</organism>
<evidence type="ECO:0000313" key="2">
    <source>
        <dbReference type="Proteomes" id="UP000028981"/>
    </source>
</evidence>
<comment type="caution">
    <text evidence="1">The sequence shown here is derived from an EMBL/GenBank/DDBJ whole genome shotgun (WGS) entry which is preliminary data.</text>
</comment>
<gene>
    <name evidence="1" type="ORF">JP75_09270</name>
</gene>
<dbReference type="EMBL" id="JQGC01000006">
    <property type="protein sequence ID" value="KFL31693.1"/>
    <property type="molecule type" value="Genomic_DNA"/>
</dbReference>
<name>A0A087M490_9HYPH</name>
<dbReference type="OrthoDB" id="7938731at2"/>
<evidence type="ECO:0000313" key="1">
    <source>
        <dbReference type="EMBL" id="KFL31693.1"/>
    </source>
</evidence>
<proteinExistence type="predicted"/>
<accession>A0A087M490</accession>
<sequence length="100" mass="11864">MLSRQLVHEILDFVVGDRIRVADYDISRRAARTEEERFEDFYDDLDDGDREDLPIRVRYERYDDIDHSIIEADADGDDFYEIAIRVDGVQLPFNIEHTIV</sequence>